<dbReference type="AlphaFoldDB" id="A5BW55"/>
<sequence>MMLLAFMIIIGRGYQEGGIHSSCGREGLPAAEKGFEIVFRKMSCEILSWRRNFRKWIQRRDGSNEEALLEVAGHDIDSVKITNSTGFHVIDGVGFNAPDVVKAITETLQRENDNYFIGFAYFASSGPFTLQS</sequence>
<name>A5BW55_VITVI</name>
<protein>
    <submittedName>
        <fullName evidence="1">Uncharacterized protein</fullName>
    </submittedName>
</protein>
<organism evidence="1">
    <name type="scientific">Vitis vinifera</name>
    <name type="common">Grape</name>
    <dbReference type="NCBI Taxonomy" id="29760"/>
    <lineage>
        <taxon>Eukaryota</taxon>
        <taxon>Viridiplantae</taxon>
        <taxon>Streptophyta</taxon>
        <taxon>Embryophyta</taxon>
        <taxon>Tracheophyta</taxon>
        <taxon>Spermatophyta</taxon>
        <taxon>Magnoliopsida</taxon>
        <taxon>eudicotyledons</taxon>
        <taxon>Gunneridae</taxon>
        <taxon>Pentapetalae</taxon>
        <taxon>rosids</taxon>
        <taxon>Vitales</taxon>
        <taxon>Vitaceae</taxon>
        <taxon>Viteae</taxon>
        <taxon>Vitis</taxon>
    </lineage>
</organism>
<dbReference type="EMBL" id="AM473341">
    <property type="protein sequence ID" value="CAN83642.1"/>
    <property type="molecule type" value="Genomic_DNA"/>
</dbReference>
<accession>A5BW55</accession>
<evidence type="ECO:0000313" key="1">
    <source>
        <dbReference type="EMBL" id="CAN83642.1"/>
    </source>
</evidence>
<gene>
    <name evidence="1" type="ORF">VITISV_005206</name>
</gene>
<reference evidence="1" key="1">
    <citation type="journal article" date="2007" name="PLoS ONE">
        <title>The first genome sequence of an elite grapevine cultivar (Pinot noir Vitis vinifera L.): coping with a highly heterozygous genome.</title>
        <authorList>
            <person name="Velasco R."/>
            <person name="Zharkikh A."/>
            <person name="Troggio M."/>
            <person name="Cartwright D.A."/>
            <person name="Cestaro A."/>
            <person name="Pruss D."/>
            <person name="Pindo M."/>
            <person name="FitzGerald L.M."/>
            <person name="Vezzulli S."/>
            <person name="Reid J."/>
            <person name="Malacarne G."/>
            <person name="Iliev D."/>
            <person name="Coppola G."/>
            <person name="Wardell B."/>
            <person name="Micheletti D."/>
            <person name="Macalma T."/>
            <person name="Facci M."/>
            <person name="Mitchell J.T."/>
            <person name="Perazzolli M."/>
            <person name="Eldredge G."/>
            <person name="Gatto P."/>
            <person name="Oyzerski R."/>
            <person name="Moretto M."/>
            <person name="Gutin N."/>
            <person name="Stefanini M."/>
            <person name="Chen Y."/>
            <person name="Segala C."/>
            <person name="Davenport C."/>
            <person name="Dematte L."/>
            <person name="Mraz A."/>
            <person name="Battilana J."/>
            <person name="Stormo K."/>
            <person name="Costa F."/>
            <person name="Tao Q."/>
            <person name="Si-Ammour A."/>
            <person name="Harkins T."/>
            <person name="Lackey A."/>
            <person name="Perbost C."/>
            <person name="Taillon B."/>
            <person name="Stella A."/>
            <person name="Solovyev V."/>
            <person name="Fawcett J.A."/>
            <person name="Sterck L."/>
            <person name="Vandepoele K."/>
            <person name="Grando S.M."/>
            <person name="Toppo S."/>
            <person name="Moser C."/>
            <person name="Lanchbury J."/>
            <person name="Bogden R."/>
            <person name="Skolnick M."/>
            <person name="Sgaramella V."/>
            <person name="Bhatnagar S.K."/>
            <person name="Fontana P."/>
            <person name="Gutin A."/>
            <person name="Van de Peer Y."/>
            <person name="Salamini F."/>
            <person name="Viola R."/>
        </authorList>
    </citation>
    <scope>NUCLEOTIDE SEQUENCE</scope>
</reference>
<proteinExistence type="predicted"/>